<gene>
    <name evidence="3" type="ORF">LSTR_LSTR010947</name>
</gene>
<organism evidence="3 4">
    <name type="scientific">Laodelphax striatellus</name>
    <name type="common">Small brown planthopper</name>
    <name type="synonym">Delphax striatella</name>
    <dbReference type="NCBI Taxonomy" id="195883"/>
    <lineage>
        <taxon>Eukaryota</taxon>
        <taxon>Metazoa</taxon>
        <taxon>Ecdysozoa</taxon>
        <taxon>Arthropoda</taxon>
        <taxon>Hexapoda</taxon>
        <taxon>Insecta</taxon>
        <taxon>Pterygota</taxon>
        <taxon>Neoptera</taxon>
        <taxon>Paraneoptera</taxon>
        <taxon>Hemiptera</taxon>
        <taxon>Auchenorrhyncha</taxon>
        <taxon>Fulgoroidea</taxon>
        <taxon>Delphacidae</taxon>
        <taxon>Criomorphinae</taxon>
        <taxon>Laodelphax</taxon>
    </lineage>
</organism>
<feature type="compositionally biased region" description="Low complexity" evidence="2">
    <location>
        <begin position="893"/>
        <end position="904"/>
    </location>
</feature>
<evidence type="ECO:0000313" key="3">
    <source>
        <dbReference type="EMBL" id="RZF49217.1"/>
    </source>
</evidence>
<feature type="compositionally biased region" description="Polar residues" evidence="2">
    <location>
        <begin position="354"/>
        <end position="363"/>
    </location>
</feature>
<dbReference type="OrthoDB" id="10472182at2759"/>
<feature type="region of interest" description="Disordered" evidence="2">
    <location>
        <begin position="603"/>
        <end position="631"/>
    </location>
</feature>
<proteinExistence type="predicted"/>
<feature type="compositionally biased region" description="Basic residues" evidence="2">
    <location>
        <begin position="76"/>
        <end position="85"/>
    </location>
</feature>
<evidence type="ECO:0000313" key="4">
    <source>
        <dbReference type="Proteomes" id="UP000291343"/>
    </source>
</evidence>
<feature type="compositionally biased region" description="Basic and acidic residues" evidence="2">
    <location>
        <begin position="213"/>
        <end position="227"/>
    </location>
</feature>
<reference evidence="3 4" key="1">
    <citation type="journal article" date="2017" name="Gigascience">
        <title>Genome sequence of the small brown planthopper, Laodelphax striatellus.</title>
        <authorList>
            <person name="Zhu J."/>
            <person name="Jiang F."/>
            <person name="Wang X."/>
            <person name="Yang P."/>
            <person name="Bao Y."/>
            <person name="Zhao W."/>
            <person name="Wang W."/>
            <person name="Lu H."/>
            <person name="Wang Q."/>
            <person name="Cui N."/>
            <person name="Li J."/>
            <person name="Chen X."/>
            <person name="Luo L."/>
            <person name="Yu J."/>
            <person name="Kang L."/>
            <person name="Cui F."/>
        </authorList>
    </citation>
    <scope>NUCLEOTIDE SEQUENCE [LARGE SCALE GENOMIC DNA]</scope>
    <source>
        <strain evidence="3">Lst14</strain>
    </source>
</reference>
<feature type="region of interest" description="Disordered" evidence="2">
    <location>
        <begin position="333"/>
        <end position="363"/>
    </location>
</feature>
<evidence type="ECO:0000256" key="2">
    <source>
        <dbReference type="SAM" id="MobiDB-lite"/>
    </source>
</evidence>
<dbReference type="AlphaFoldDB" id="A0A482XVM9"/>
<name>A0A482XVM9_LAOST</name>
<feature type="region of interest" description="Disordered" evidence="2">
    <location>
        <begin position="35"/>
        <end position="308"/>
    </location>
</feature>
<feature type="region of interest" description="Disordered" evidence="2">
    <location>
        <begin position="877"/>
        <end position="907"/>
    </location>
</feature>
<feature type="region of interest" description="Disordered" evidence="2">
    <location>
        <begin position="820"/>
        <end position="843"/>
    </location>
</feature>
<dbReference type="EMBL" id="QKKF02000247">
    <property type="protein sequence ID" value="RZF49217.1"/>
    <property type="molecule type" value="Genomic_DNA"/>
</dbReference>
<dbReference type="Proteomes" id="UP000291343">
    <property type="component" value="Unassembled WGS sequence"/>
</dbReference>
<feature type="compositionally biased region" description="Basic and acidic residues" evidence="2">
    <location>
        <begin position="271"/>
        <end position="287"/>
    </location>
</feature>
<feature type="compositionally biased region" description="Low complexity" evidence="2">
    <location>
        <begin position="237"/>
        <end position="246"/>
    </location>
</feature>
<feature type="compositionally biased region" description="Basic and acidic residues" evidence="2">
    <location>
        <begin position="1100"/>
        <end position="1111"/>
    </location>
</feature>
<protein>
    <submittedName>
        <fullName evidence="3">Uncharacterized protein</fullName>
    </submittedName>
</protein>
<feature type="compositionally biased region" description="Polar residues" evidence="2">
    <location>
        <begin position="93"/>
        <end position="103"/>
    </location>
</feature>
<feature type="compositionally biased region" description="Polar residues" evidence="2">
    <location>
        <begin position="41"/>
        <end position="57"/>
    </location>
</feature>
<dbReference type="InParanoid" id="A0A482XVM9"/>
<keyword evidence="1" id="KW-0175">Coiled coil</keyword>
<evidence type="ECO:0000256" key="1">
    <source>
        <dbReference type="SAM" id="Coils"/>
    </source>
</evidence>
<feature type="compositionally biased region" description="Basic and acidic residues" evidence="2">
    <location>
        <begin position="153"/>
        <end position="181"/>
    </location>
</feature>
<feature type="region of interest" description="Disordered" evidence="2">
    <location>
        <begin position="1092"/>
        <end position="1111"/>
    </location>
</feature>
<feature type="compositionally biased region" description="Polar residues" evidence="2">
    <location>
        <begin position="289"/>
        <end position="298"/>
    </location>
</feature>
<feature type="compositionally biased region" description="Low complexity" evidence="2">
    <location>
        <begin position="203"/>
        <end position="212"/>
    </location>
</feature>
<feature type="compositionally biased region" description="Basic and acidic residues" evidence="2">
    <location>
        <begin position="341"/>
        <end position="353"/>
    </location>
</feature>
<comment type="caution">
    <text evidence="3">The sequence shown here is derived from an EMBL/GenBank/DDBJ whole genome shotgun (WGS) entry which is preliminary data.</text>
</comment>
<feature type="coiled-coil region" evidence="1">
    <location>
        <begin position="638"/>
        <end position="691"/>
    </location>
</feature>
<accession>A0A482XVM9</accession>
<sequence>MEAEQNSRVRNKLIAKREDFSAVISPQTFQKFKSMKRVVQADSQKSNANGSTQQTSDNETHILKVTAEEYDQMKQKYTKNKKIVKQRPAEQQFFRSKSKSPSSLKVGAKTEDAINKREKSTSPRNSGVGVKQNGKTTKTKTAEKTSPASRNNLKPENKPVSRKSYDVADSKTKTVTGDRSRWSAGMVSSENVEKHQLLGIVASNRESSSRLGESSRVDMLENAQEKKGRQKASLIPKSPNKQQANNQKKDKTKKRNSIEKDNKNKTPKCPNSKDHNSSDKEKIEVRNGECSNNNSYANNPDKKLESGSSEYEMNVELITNQIKQIKIKDVTPNKDLSNELGDTRKTPIKKTETDPNVSEGNRNIMSNDCLKKCSDSKLVETVGPTNCEDKKETSPINGKILSDKNEDRLVIEVAEKFGVEEKIMEFPFVTKRMDESLATDILQPSVDLDYCLLNNLSKCDAPSLEKDSNDNNFSTTKYQAVPGTSKTIEIDLDHENLQASLVSTVATKLAKKITPTARTPIMLKTPKRLKDGEIMSEMLIYKLGSHSTPRKIRKNRNLDSFRKSDWGTPATDRITSTFLKRKISKKIKGKMFIKKTSQGSLQPLPLSKLVPKNSPRKESPRKSTQAESGDETYKVVPVSDLIKKFENLEKEEESAHSQSKVTVTFKKNAIFEKWQNGAKNIQKVLKEVEKKPLDIEVSVDNKETNETPIEIAKLKINSTSEQEKTPISDYNITDNNENFNSLTILNTDCIDAMSFVSLKFDQIYSDECNDQTGKNMRFSDLYKEINFQLSDCEKNEAGEKKTYESPKVKMDDSADNNLESVATSAPQNNNNNNNDPSSADKTVISNNNQENLIEEEGTDVLKNLQNLDKKNCNDEEILPANQSNNDQAMDGLSSSNTSIISNNNQGQGKVIEEGTDVLKNLEHCNGEEKIVVSANQSTNDQAMDGLSPSNTSIISNNNQGRGKVFEEGADVLEILKSKNSSEELVSGGAANQSTNNEDGFRGFEDVIVAEGRIDTTGEDRASPAYEAAVADDVIKDEDFGESYRQKLLSMDNSQEDDDDTSISSLLALSQKLSKQPTSYADYRKQFMAVKSRSLPPQKINRCDADDPKMSL</sequence>
<feature type="compositionally biased region" description="Basic and acidic residues" evidence="2">
    <location>
        <begin position="108"/>
        <end position="121"/>
    </location>
</feature>
<keyword evidence="4" id="KW-1185">Reference proteome</keyword>